<feature type="region of interest" description="Disordered" evidence="1">
    <location>
        <begin position="581"/>
        <end position="621"/>
    </location>
</feature>
<proteinExistence type="predicted"/>
<feature type="compositionally biased region" description="Gly residues" evidence="1">
    <location>
        <begin position="1"/>
        <end position="11"/>
    </location>
</feature>
<gene>
    <name evidence="2" type="ORF">ZT1A5_G11840</name>
</gene>
<evidence type="ECO:0000313" key="2">
    <source>
        <dbReference type="EMBL" id="SMY30387.1"/>
    </source>
</evidence>
<feature type="compositionally biased region" description="Low complexity" evidence="1">
    <location>
        <begin position="586"/>
        <end position="607"/>
    </location>
</feature>
<feature type="region of interest" description="Disordered" evidence="1">
    <location>
        <begin position="1"/>
        <end position="226"/>
    </location>
</feature>
<dbReference type="EMBL" id="LT882693">
    <property type="protein sequence ID" value="SMY30387.1"/>
    <property type="molecule type" value="Genomic_DNA"/>
</dbReference>
<feature type="region of interest" description="Disordered" evidence="1">
    <location>
        <begin position="481"/>
        <end position="568"/>
    </location>
</feature>
<sequence>MGISNGVGNGGSDENNHHAQQQQQGSPQATSGSSPGSGTGISGAGRGRYGRQDVRNRRPLGSNTMNVINGYNSRAPARDVKGGEDSGIRIPRRAEFTPNPRYTRKRSVFTDRSYTAHQPPAPQESSKRVYIDSHHHSIGTSWNPPSAAEQRREPVQSARPFPVAEQRRKSTAPLPTAEPQQIPSIRIQSPQSTESMPSSESDPTTPTRPPSRAAAHTTTPSTTATITSAATTATAAMATRLEPVERFDGSQNARRWMGRFKRQERAAGSDSESWIEAFDLLMEGPAIKWAEKALKQWLNNPSDEAVGCITSAFLKKWEVDETDTDVSAAIELLLNISQGTTEPLKDYHERASILLQEAELQDSSDQAGNTGGMLIAAINRFKKGLHNRELRSLVNKEPATKTLRSTVHRIESCQRQMESDERMRVEEQTQQERETLAEFTQLTLLGKPVPAELALRVGAITNTTAKKVAFKQVNYAEASSETFPPQYHQPYPQQSNYHYPQTQYQQQQQRYTSPPPPRSQSQSPWHQPPRQTTPVQPQYQQQRQSTPQAPQHQQQQWQPNQGPKLYDPQRAQVVSREIGQNLPYSNNNNLSRQNPQNFNNLNRQNSQHFNRRDPGATHQDLPQFYHDALAQT</sequence>
<protein>
    <submittedName>
        <fullName evidence="2">Uncharacterized protein</fullName>
    </submittedName>
</protein>
<reference evidence="2 3" key="1">
    <citation type="submission" date="2016-10" db="EMBL/GenBank/DDBJ databases">
        <authorList>
            <person name="Varghese N."/>
        </authorList>
    </citation>
    <scope>NUCLEOTIDE SEQUENCE [LARGE SCALE GENOMIC DNA]</scope>
</reference>
<feature type="compositionally biased region" description="Basic and acidic residues" evidence="1">
    <location>
        <begin position="125"/>
        <end position="135"/>
    </location>
</feature>
<organism evidence="2 3">
    <name type="scientific">Zymoseptoria tritici ST99CH_1A5</name>
    <dbReference type="NCBI Taxonomy" id="1276529"/>
    <lineage>
        <taxon>Eukaryota</taxon>
        <taxon>Fungi</taxon>
        <taxon>Dikarya</taxon>
        <taxon>Ascomycota</taxon>
        <taxon>Pezizomycotina</taxon>
        <taxon>Dothideomycetes</taxon>
        <taxon>Dothideomycetidae</taxon>
        <taxon>Mycosphaerellales</taxon>
        <taxon>Mycosphaerellaceae</taxon>
        <taxon>Zymoseptoria</taxon>
    </lineage>
</organism>
<feature type="compositionally biased region" description="Low complexity" evidence="1">
    <location>
        <begin position="20"/>
        <end position="34"/>
    </location>
</feature>
<evidence type="ECO:0000256" key="1">
    <source>
        <dbReference type="SAM" id="MobiDB-lite"/>
    </source>
</evidence>
<feature type="compositionally biased region" description="Low complexity" evidence="1">
    <location>
        <begin position="519"/>
        <end position="563"/>
    </location>
</feature>
<dbReference type="Proteomes" id="UP000215453">
    <property type="component" value="Chromosome 18"/>
</dbReference>
<feature type="compositionally biased region" description="Low complexity" evidence="1">
    <location>
        <begin position="484"/>
        <end position="512"/>
    </location>
</feature>
<feature type="compositionally biased region" description="Polar residues" evidence="1">
    <location>
        <begin position="61"/>
        <end position="72"/>
    </location>
</feature>
<evidence type="ECO:0000313" key="3">
    <source>
        <dbReference type="Proteomes" id="UP000215453"/>
    </source>
</evidence>
<dbReference type="AlphaFoldDB" id="A0A1Y6M163"/>
<feature type="compositionally biased region" description="Gly residues" evidence="1">
    <location>
        <begin position="35"/>
        <end position="47"/>
    </location>
</feature>
<feature type="compositionally biased region" description="Basic and acidic residues" evidence="1">
    <location>
        <begin position="76"/>
        <end position="95"/>
    </location>
</feature>
<name>A0A1Y6M163_ZYMTR</name>
<accession>A0A1Y6M163</accession>
<feature type="compositionally biased region" description="Low complexity" evidence="1">
    <location>
        <begin position="179"/>
        <end position="226"/>
    </location>
</feature>